<dbReference type="InterPro" id="IPR000383">
    <property type="entry name" value="Xaa-Pro-like_dom"/>
</dbReference>
<evidence type="ECO:0000256" key="6">
    <source>
        <dbReference type="ARBA" id="ARBA00023146"/>
    </source>
</evidence>
<dbReference type="Gene3D" id="2.60.120.260">
    <property type="entry name" value="Galactose-binding domain-like"/>
    <property type="match status" value="1"/>
</dbReference>
<dbReference type="InterPro" id="IPR029058">
    <property type="entry name" value="AB_hydrolase_fold"/>
</dbReference>
<reference evidence="8" key="1">
    <citation type="journal article" date="2017" name="Mycologia">
        <title>Fusarium algeriense, sp. nov., a novel toxigenic crown rot pathogen of durum wheat from Algeria is nested in the Fusarium burgessii species complex.</title>
        <authorList>
            <person name="Laraba I."/>
            <person name="Keddad A."/>
            <person name="Boureghda H."/>
            <person name="Abdallah N."/>
            <person name="Vaughan M.M."/>
            <person name="Proctor R.H."/>
            <person name="Busman M."/>
            <person name="O'Donnell K."/>
        </authorList>
    </citation>
    <scope>NUCLEOTIDE SEQUENCE</scope>
    <source>
        <strain evidence="8">NRRL 25174</strain>
    </source>
</reference>
<dbReference type="InterPro" id="IPR002305">
    <property type="entry name" value="aa-tRNA-synth_Ic"/>
</dbReference>
<protein>
    <submittedName>
        <fullName evidence="8">Cocaine esterase</fullName>
    </submittedName>
</protein>
<evidence type="ECO:0000256" key="2">
    <source>
        <dbReference type="ARBA" id="ARBA00022741"/>
    </source>
</evidence>
<dbReference type="Gene3D" id="1.10.240.10">
    <property type="entry name" value="Tyrosyl-Transfer RNA Synthetase"/>
    <property type="match status" value="1"/>
</dbReference>
<keyword evidence="2" id="KW-0547">Nucleotide-binding</keyword>
<dbReference type="InterPro" id="IPR008979">
    <property type="entry name" value="Galactose-bd-like_sf"/>
</dbReference>
<evidence type="ECO:0000259" key="7">
    <source>
        <dbReference type="SMART" id="SM00939"/>
    </source>
</evidence>
<dbReference type="GO" id="GO:0004812">
    <property type="term" value="F:aminoacyl-tRNA ligase activity"/>
    <property type="evidence" value="ECO:0007669"/>
    <property type="project" value="UniProtKB-KW"/>
</dbReference>
<keyword evidence="6" id="KW-0030">Aminoacyl-tRNA synthetase</keyword>
<name>A0A9P5A6J9_9HYPO</name>
<proteinExistence type="predicted"/>
<dbReference type="Proteomes" id="UP000730481">
    <property type="component" value="Unassembled WGS sequence"/>
</dbReference>
<keyword evidence="4" id="KW-0067">ATP-binding</keyword>
<evidence type="ECO:0000256" key="5">
    <source>
        <dbReference type="ARBA" id="ARBA00022917"/>
    </source>
</evidence>
<keyword evidence="5" id="KW-0648">Protein biosynthesis</keyword>
<dbReference type="SUPFAM" id="SSF53474">
    <property type="entry name" value="alpha/beta-Hydrolases"/>
    <property type="match status" value="1"/>
</dbReference>
<dbReference type="GO" id="GO:0005524">
    <property type="term" value="F:ATP binding"/>
    <property type="evidence" value="ECO:0007669"/>
    <property type="project" value="UniProtKB-KW"/>
</dbReference>
<gene>
    <name evidence="8" type="ORF">FBEOM_12984</name>
</gene>
<evidence type="ECO:0000256" key="1">
    <source>
        <dbReference type="ARBA" id="ARBA00022598"/>
    </source>
</evidence>
<dbReference type="InterPro" id="IPR005674">
    <property type="entry name" value="CocE/Ser_esterase"/>
</dbReference>
<dbReference type="AlphaFoldDB" id="A0A9P5A6J9"/>
<dbReference type="SMART" id="SM00939">
    <property type="entry name" value="PepX_C"/>
    <property type="match status" value="1"/>
</dbReference>
<organism evidence="8 9">
    <name type="scientific">Fusarium beomiforme</name>
    <dbReference type="NCBI Taxonomy" id="44412"/>
    <lineage>
        <taxon>Eukaryota</taxon>
        <taxon>Fungi</taxon>
        <taxon>Dikarya</taxon>
        <taxon>Ascomycota</taxon>
        <taxon>Pezizomycotina</taxon>
        <taxon>Sordariomycetes</taxon>
        <taxon>Hypocreomycetidae</taxon>
        <taxon>Hypocreales</taxon>
        <taxon>Nectriaceae</taxon>
        <taxon>Fusarium</taxon>
        <taxon>Fusarium burgessii species complex</taxon>
    </lineage>
</organism>
<dbReference type="OrthoDB" id="2578740at2759"/>
<evidence type="ECO:0000256" key="3">
    <source>
        <dbReference type="ARBA" id="ARBA00022801"/>
    </source>
</evidence>
<dbReference type="Gene3D" id="1.10.3020.20">
    <property type="match status" value="1"/>
</dbReference>
<dbReference type="InterPro" id="IPR014729">
    <property type="entry name" value="Rossmann-like_a/b/a_fold"/>
</dbReference>
<accession>A0A9P5A6J9</accession>
<keyword evidence="9" id="KW-1185">Reference proteome</keyword>
<dbReference type="Pfam" id="PF00579">
    <property type="entry name" value="tRNA-synt_1b"/>
    <property type="match status" value="3"/>
</dbReference>
<evidence type="ECO:0000313" key="9">
    <source>
        <dbReference type="Proteomes" id="UP000730481"/>
    </source>
</evidence>
<dbReference type="Gene3D" id="3.40.50.620">
    <property type="entry name" value="HUPs"/>
    <property type="match status" value="2"/>
</dbReference>
<feature type="domain" description="Xaa-Pro dipeptidyl-peptidase C-terminal" evidence="7">
    <location>
        <begin position="341"/>
        <end position="611"/>
    </location>
</feature>
<comment type="caution">
    <text evidence="8">The sequence shown here is derived from an EMBL/GenBank/DDBJ whole genome shotgun (WGS) entry which is preliminary data.</text>
</comment>
<reference evidence="8" key="2">
    <citation type="submission" date="2020-02" db="EMBL/GenBank/DDBJ databases">
        <title>Identification and distribution of gene clusters putatively required for synthesis of sphingolipid metabolism inhibitors in phylogenetically diverse species of the filamentous fungus Fusarium.</title>
        <authorList>
            <person name="Kim H.-S."/>
            <person name="Busman M."/>
            <person name="Brown D.W."/>
            <person name="Divon H."/>
            <person name="Uhlig S."/>
            <person name="Proctor R.H."/>
        </authorList>
    </citation>
    <scope>NUCLEOTIDE SEQUENCE</scope>
    <source>
        <strain evidence="8">NRRL 25174</strain>
    </source>
</reference>
<dbReference type="PANTHER" id="PTHR43056:SF10">
    <property type="entry name" value="COCE_NOND FAMILY, PUTATIVE (AFU_ORTHOLOGUE AFUA_7G00600)-RELATED"/>
    <property type="match status" value="1"/>
</dbReference>
<dbReference type="EMBL" id="PVQB02000886">
    <property type="protein sequence ID" value="KAF4333210.1"/>
    <property type="molecule type" value="Genomic_DNA"/>
</dbReference>
<keyword evidence="1" id="KW-0436">Ligase</keyword>
<dbReference type="NCBIfam" id="TIGR00976">
    <property type="entry name" value="CocE_NonD"/>
    <property type="match status" value="1"/>
</dbReference>
<dbReference type="GO" id="GO:0008239">
    <property type="term" value="F:dipeptidyl-peptidase activity"/>
    <property type="evidence" value="ECO:0007669"/>
    <property type="project" value="InterPro"/>
</dbReference>
<evidence type="ECO:0000313" key="8">
    <source>
        <dbReference type="EMBL" id="KAF4333210.1"/>
    </source>
</evidence>
<dbReference type="SUPFAM" id="SSF49785">
    <property type="entry name" value="Galactose-binding domain-like"/>
    <property type="match status" value="1"/>
</dbReference>
<dbReference type="Pfam" id="PF08530">
    <property type="entry name" value="PepX_C"/>
    <property type="match status" value="1"/>
</dbReference>
<sequence>MAPTTSPPSAGPRIQDQFPEAIIKKIIPAPKHPFYNYNGFNPSHNVLEVGHVRSPGRRPFGVKTIYDRDQAITVRDGARLYVDIFRPETSDSKPVPCIIPWSPYGKTGTGPQNYDSMAPFRAGLALDRTSGYEKFEAPDPAEWAERGYAVINVDARGIGHSEGIVAFWGNQEAEDIYDVIDWLSRQSWCNGSVAMAGNSWLAIAQINFASRLHHPALKAIAPWESFTDPYRQFVARGGRPHIPSFQKLIAGGFAGPEGAEDISDMLEKYPLYNDYWEAKRIPVEKIDNIPMYVLASYSSMLHTYGSLQTFRLAKTERKWLRIHPYQEWYDLYRPSISDELQRYLDAYCKPESPVTQKDWEESTPRVRLSLIGFEDDGSPAKTVIERPEESYPLERQQLRTLHLDADKGKLVQGKPSQETVKSYEGKSLTDQLTFTTTFETPTELAGYPKAVLYMSCPDHDDFDVAVQIRKIDSKGRQLVHLNYPCPAPIDQVPDVNIVKTLGPQGFLRASHHVSLNGDGGPVASNDLSSKTDVLYSHRIREPIMPGTVVRLEIPIWPIGMVFEAGEGIALNVSGHDMCLPETELCRISEPDDENVGRHCVHTGGNNGTPHILNPEIINNVILKEKRPLRVYWGTAPTGKPHCGYFVPALGAVGVDVSRLEFIVRSSFQDSKEYVRDRRRFSSLVKLSQVRKDGAGVVKTENDPIFGSLEYPILQSLDEEYLDVDAGCAGTLMNAMVPGFGEGQKMSSSEPSSKINILDTPEEATKKLKKAVCAPKQVEGNGVIAFIEHVIFRIQALKTGGKPRLTVERRDDEPLVYEDMSKLKHDYTQDILTPQMIKAALIKRLNDLLDPIRKDFEANT</sequence>
<dbReference type="PANTHER" id="PTHR43056">
    <property type="entry name" value="PEPTIDASE S9 PROLYL OLIGOPEPTIDASE"/>
    <property type="match status" value="1"/>
</dbReference>
<evidence type="ECO:0000256" key="4">
    <source>
        <dbReference type="ARBA" id="ARBA00022840"/>
    </source>
</evidence>
<dbReference type="InterPro" id="IPR013736">
    <property type="entry name" value="Xaa-Pro_dipept_C"/>
</dbReference>
<dbReference type="SUPFAM" id="SSF52374">
    <property type="entry name" value="Nucleotidylyl transferase"/>
    <property type="match status" value="1"/>
</dbReference>
<dbReference type="Pfam" id="PF02129">
    <property type="entry name" value="Peptidase_S15"/>
    <property type="match status" value="1"/>
</dbReference>
<keyword evidence="3" id="KW-0378">Hydrolase</keyword>
<dbReference type="Gene3D" id="3.40.50.1820">
    <property type="entry name" value="alpha/beta hydrolase"/>
    <property type="match status" value="1"/>
</dbReference>
<dbReference type="GO" id="GO:0006418">
    <property type="term" value="P:tRNA aminoacylation for protein translation"/>
    <property type="evidence" value="ECO:0007669"/>
    <property type="project" value="InterPro"/>
</dbReference>
<dbReference type="InterPro" id="IPR050585">
    <property type="entry name" value="Xaa-Pro_dipeptidyl-ppase/CocE"/>
</dbReference>